<name>A0A482X4S7_LAOST</name>
<dbReference type="STRING" id="195883.A0A482X4S7"/>
<keyword evidence="4" id="KW-1185">Reference proteome</keyword>
<reference evidence="3 4" key="1">
    <citation type="journal article" date="2017" name="Gigascience">
        <title>Genome sequence of the small brown planthopper, Laodelphax striatellus.</title>
        <authorList>
            <person name="Zhu J."/>
            <person name="Jiang F."/>
            <person name="Wang X."/>
            <person name="Yang P."/>
            <person name="Bao Y."/>
            <person name="Zhao W."/>
            <person name="Wang W."/>
            <person name="Lu H."/>
            <person name="Wang Q."/>
            <person name="Cui N."/>
            <person name="Li J."/>
            <person name="Chen X."/>
            <person name="Luo L."/>
            <person name="Yu J."/>
            <person name="Kang L."/>
            <person name="Cui F."/>
        </authorList>
    </citation>
    <scope>NUCLEOTIDE SEQUENCE [LARGE SCALE GENOMIC DNA]</scope>
    <source>
        <strain evidence="3">Lst14</strain>
    </source>
</reference>
<dbReference type="OrthoDB" id="8192989at2759"/>
<gene>
    <name evidence="3" type="ORF">LSTR_LSTR000397</name>
</gene>
<proteinExistence type="predicted"/>
<keyword evidence="2" id="KW-0732">Signal</keyword>
<dbReference type="Proteomes" id="UP000291343">
    <property type="component" value="Unassembled WGS sequence"/>
</dbReference>
<feature type="region of interest" description="Disordered" evidence="1">
    <location>
        <begin position="114"/>
        <end position="133"/>
    </location>
</feature>
<evidence type="ECO:0000313" key="4">
    <source>
        <dbReference type="Proteomes" id="UP000291343"/>
    </source>
</evidence>
<dbReference type="AlphaFoldDB" id="A0A482X4S7"/>
<evidence type="ECO:0000256" key="2">
    <source>
        <dbReference type="SAM" id="SignalP"/>
    </source>
</evidence>
<evidence type="ECO:0000313" key="3">
    <source>
        <dbReference type="EMBL" id="RZF40518.1"/>
    </source>
</evidence>
<feature type="compositionally biased region" description="Polar residues" evidence="1">
    <location>
        <begin position="123"/>
        <end position="133"/>
    </location>
</feature>
<protein>
    <submittedName>
        <fullName evidence="3">Uncharacterized protein</fullName>
    </submittedName>
</protein>
<feature type="signal peptide" evidence="2">
    <location>
        <begin position="1"/>
        <end position="35"/>
    </location>
</feature>
<sequence>MDPPPLSPSTSRFQIACLIFLAVFSTVCLLPPTSAAPGASPSDSDFEDVFYDQRQNGSENFRIHLNDVMVVVAPAEALLSVAGSDLLGGAGGGGPGAADLPVEEAQPHKECKQGVKGGAKCSRPSSGQNSVNNKRSRLRLSNFLLPFINRAHH</sequence>
<evidence type="ECO:0000256" key="1">
    <source>
        <dbReference type="SAM" id="MobiDB-lite"/>
    </source>
</evidence>
<accession>A0A482X4S7</accession>
<organism evidence="3 4">
    <name type="scientific">Laodelphax striatellus</name>
    <name type="common">Small brown planthopper</name>
    <name type="synonym">Delphax striatella</name>
    <dbReference type="NCBI Taxonomy" id="195883"/>
    <lineage>
        <taxon>Eukaryota</taxon>
        <taxon>Metazoa</taxon>
        <taxon>Ecdysozoa</taxon>
        <taxon>Arthropoda</taxon>
        <taxon>Hexapoda</taxon>
        <taxon>Insecta</taxon>
        <taxon>Pterygota</taxon>
        <taxon>Neoptera</taxon>
        <taxon>Paraneoptera</taxon>
        <taxon>Hemiptera</taxon>
        <taxon>Auchenorrhyncha</taxon>
        <taxon>Fulgoroidea</taxon>
        <taxon>Delphacidae</taxon>
        <taxon>Criomorphinae</taxon>
        <taxon>Laodelphax</taxon>
    </lineage>
</organism>
<comment type="caution">
    <text evidence="3">The sequence shown here is derived from an EMBL/GenBank/DDBJ whole genome shotgun (WGS) entry which is preliminary data.</text>
</comment>
<dbReference type="EMBL" id="QKKF02018223">
    <property type="protein sequence ID" value="RZF40518.1"/>
    <property type="molecule type" value="Genomic_DNA"/>
</dbReference>
<dbReference type="InParanoid" id="A0A482X4S7"/>
<feature type="chain" id="PRO_5019824046" evidence="2">
    <location>
        <begin position="36"/>
        <end position="153"/>
    </location>
</feature>